<dbReference type="RefSeq" id="WP_221031727.1">
    <property type="nucleotide sequence ID" value="NZ_CP139781.1"/>
</dbReference>
<reference evidence="1 2" key="1">
    <citation type="submission" date="2021-08" db="EMBL/GenBank/DDBJ databases">
        <authorList>
            <person name="Zhang D."/>
            <person name="Zhang A."/>
            <person name="Wang L."/>
        </authorList>
    </citation>
    <scope>NUCLEOTIDE SEQUENCE [LARGE SCALE GENOMIC DNA]</scope>
    <source>
        <strain evidence="1 2">WL0086</strain>
    </source>
</reference>
<sequence>MPSVHSLDASSLVHRWDNAVPARLTIAPGDTIELEMADSSGFQVQPDWTKETFKAQFDALKVHALTGPVAIDGAEPGDQLVIHIEDYAHRGWAWTSLIPGLGLLPEDFPEHHLFIWKLADGQTTSFPGVTLDLHPFAGIIGVQRAEAGEFRTRAPGPFGGNMDVRHLCAGTTLHLPVFTKGANLLAGDCHAAQGDGEVCINGMEAPMGGRFRIELLKDKPLSSPYATLRTPLVPPRYQEKPWHLFIESDENPRTAAKNAVRRAIEFIMQRTGVTAEMAYTLCSVVLDLKISQLVNQPTTTVTGYLPEAIFD</sequence>
<reference evidence="1 2" key="2">
    <citation type="submission" date="2023-12" db="EMBL/GenBank/DDBJ databases">
        <title>Description of an unclassified Opitutus bacterium of Verrucomicrobiota.</title>
        <authorList>
            <person name="Zhang D.-F."/>
        </authorList>
    </citation>
    <scope>NUCLEOTIDE SEQUENCE [LARGE SCALE GENOMIC DNA]</scope>
    <source>
        <strain evidence="1 2">WL0086</strain>
    </source>
</reference>
<organism evidence="1 2">
    <name type="scientific">Actomonas aquatica</name>
    <dbReference type="NCBI Taxonomy" id="2866162"/>
    <lineage>
        <taxon>Bacteria</taxon>
        <taxon>Pseudomonadati</taxon>
        <taxon>Verrucomicrobiota</taxon>
        <taxon>Opitutia</taxon>
        <taxon>Opitutales</taxon>
        <taxon>Opitutaceae</taxon>
        <taxon>Actomonas</taxon>
    </lineage>
</organism>
<dbReference type="Gene3D" id="2.60.120.580">
    <property type="entry name" value="Acetamidase/Formamidase-like domains"/>
    <property type="match status" value="1"/>
</dbReference>
<name>A0ABZ1CB66_9BACT</name>
<dbReference type="EMBL" id="CP139781">
    <property type="protein sequence ID" value="WRQ88625.1"/>
    <property type="molecule type" value="Genomic_DNA"/>
</dbReference>
<dbReference type="InterPro" id="IPR004304">
    <property type="entry name" value="FmdA_AmdA"/>
</dbReference>
<evidence type="ECO:0000313" key="1">
    <source>
        <dbReference type="EMBL" id="WRQ88625.1"/>
    </source>
</evidence>
<accession>A0ABZ1CB66</accession>
<gene>
    <name evidence="1" type="ORF">K1X11_004360</name>
</gene>
<keyword evidence="2" id="KW-1185">Reference proteome</keyword>
<protein>
    <submittedName>
        <fullName evidence="1">Acetamidase/formamidase family protein</fullName>
    </submittedName>
</protein>
<dbReference type="Gene3D" id="3.10.28.20">
    <property type="entry name" value="Acetamidase/Formamidase-like domains"/>
    <property type="match status" value="1"/>
</dbReference>
<dbReference type="SUPFAM" id="SSF141130">
    <property type="entry name" value="Acetamidase/Formamidase-like"/>
    <property type="match status" value="1"/>
</dbReference>
<evidence type="ECO:0000313" key="2">
    <source>
        <dbReference type="Proteomes" id="UP000738431"/>
    </source>
</evidence>
<dbReference type="Proteomes" id="UP000738431">
    <property type="component" value="Chromosome"/>
</dbReference>
<dbReference type="Gene3D" id="2.40.10.120">
    <property type="match status" value="1"/>
</dbReference>
<proteinExistence type="predicted"/>
<dbReference type="PANTHER" id="PTHR31891:SF1">
    <property type="entry name" value="FORMAMIDASE C869.04-RELATED"/>
    <property type="match status" value="1"/>
</dbReference>
<dbReference type="PANTHER" id="PTHR31891">
    <property type="entry name" value="FORMAMIDASE C869.04-RELATED"/>
    <property type="match status" value="1"/>
</dbReference>
<dbReference type="Pfam" id="PF03069">
    <property type="entry name" value="FmdA_AmdA"/>
    <property type="match status" value="2"/>
</dbReference>